<gene>
    <name evidence="15" type="ORF">WJX73_000112</name>
</gene>
<feature type="compositionally biased region" description="Basic and acidic residues" evidence="10">
    <location>
        <begin position="895"/>
        <end position="926"/>
    </location>
</feature>
<keyword evidence="3 7" id="KW-0863">Zinc-finger</keyword>
<evidence type="ECO:0000256" key="8">
    <source>
        <dbReference type="PROSITE-ProRule" id="PRU00475"/>
    </source>
</evidence>
<feature type="region of interest" description="Disordered" evidence="10">
    <location>
        <begin position="138"/>
        <end position="158"/>
    </location>
</feature>
<dbReference type="InterPro" id="IPR018501">
    <property type="entry name" value="DDT_dom"/>
</dbReference>
<keyword evidence="2" id="KW-0479">Metal-binding</keyword>
<keyword evidence="4" id="KW-0862">Zinc</keyword>
<dbReference type="PROSITE" id="PS01359">
    <property type="entry name" value="ZF_PHD_1"/>
    <property type="match status" value="1"/>
</dbReference>
<dbReference type="Pfam" id="PF00628">
    <property type="entry name" value="PHD"/>
    <property type="match status" value="1"/>
</dbReference>
<feature type="region of interest" description="Disordered" evidence="10">
    <location>
        <begin position="1445"/>
        <end position="1518"/>
    </location>
</feature>
<evidence type="ECO:0000259" key="14">
    <source>
        <dbReference type="PROSITE" id="PS51913"/>
    </source>
</evidence>
<dbReference type="Pfam" id="PF10537">
    <property type="entry name" value="WAC_Acf1_DNA_bd"/>
    <property type="match status" value="1"/>
</dbReference>
<dbReference type="InterPro" id="IPR019786">
    <property type="entry name" value="Zinc_finger_PHD-type_CS"/>
</dbReference>
<dbReference type="PANTHER" id="PTHR15546">
    <property type="entry name" value="BROMODOMAIN ADJACENT TO ZINC FINGER DOMAIN, 2A"/>
    <property type="match status" value="1"/>
</dbReference>
<dbReference type="Pfam" id="PF15613">
    <property type="entry name" value="WSD"/>
    <property type="match status" value="1"/>
</dbReference>
<evidence type="ECO:0000259" key="13">
    <source>
        <dbReference type="PROSITE" id="PS51136"/>
    </source>
</evidence>
<dbReference type="InterPro" id="IPR019787">
    <property type="entry name" value="Znf_PHD-finger"/>
</dbReference>
<keyword evidence="16" id="KW-1185">Reference proteome</keyword>
<feature type="domain" description="HTH HARE-type" evidence="14">
    <location>
        <begin position="321"/>
        <end position="390"/>
    </location>
</feature>
<reference evidence="15 16" key="1">
    <citation type="journal article" date="2024" name="Nat. Commun.">
        <title>Phylogenomics reveals the evolutionary origins of lichenization in chlorophyte algae.</title>
        <authorList>
            <person name="Puginier C."/>
            <person name="Libourel C."/>
            <person name="Otte J."/>
            <person name="Skaloud P."/>
            <person name="Haon M."/>
            <person name="Grisel S."/>
            <person name="Petersen M."/>
            <person name="Berrin J.G."/>
            <person name="Delaux P.M."/>
            <person name="Dal Grande F."/>
            <person name="Keller J."/>
        </authorList>
    </citation>
    <scope>NUCLEOTIDE SEQUENCE [LARGE SCALE GENOMIC DNA]</scope>
    <source>
        <strain evidence="15 16">SAG 2036</strain>
    </source>
</reference>
<protein>
    <submittedName>
        <fullName evidence="15">Uncharacterized protein</fullName>
    </submittedName>
</protein>
<feature type="region of interest" description="Disordered" evidence="10">
    <location>
        <begin position="573"/>
        <end position="625"/>
    </location>
</feature>
<feature type="domain" description="WAC" evidence="13">
    <location>
        <begin position="22"/>
        <end position="127"/>
    </location>
</feature>
<dbReference type="EMBL" id="JALJOQ010000054">
    <property type="protein sequence ID" value="KAK9804008.1"/>
    <property type="molecule type" value="Genomic_DNA"/>
</dbReference>
<evidence type="ECO:0000256" key="9">
    <source>
        <dbReference type="SAM" id="Coils"/>
    </source>
</evidence>
<accession>A0AAW1P7Q3</accession>
<feature type="region of interest" description="Disordered" evidence="10">
    <location>
        <begin position="895"/>
        <end position="941"/>
    </location>
</feature>
<feature type="compositionally biased region" description="Low complexity" evidence="10">
    <location>
        <begin position="1492"/>
        <end position="1512"/>
    </location>
</feature>
<comment type="caution">
    <text evidence="15">The sequence shown here is derived from an EMBL/GenBank/DDBJ whole genome shotgun (WGS) entry which is preliminary data.</text>
</comment>
<dbReference type="GO" id="GO:0000785">
    <property type="term" value="C:chromatin"/>
    <property type="evidence" value="ECO:0007669"/>
    <property type="project" value="UniProtKB-ARBA"/>
</dbReference>
<feature type="domain" description="PHD-type" evidence="11">
    <location>
        <begin position="423"/>
        <end position="475"/>
    </location>
</feature>
<dbReference type="GO" id="GO:0005634">
    <property type="term" value="C:nucleus"/>
    <property type="evidence" value="ECO:0007669"/>
    <property type="project" value="UniProtKB-SubCell"/>
</dbReference>
<keyword evidence="5" id="KW-0804">Transcription</keyword>
<evidence type="ECO:0000256" key="3">
    <source>
        <dbReference type="ARBA" id="ARBA00022771"/>
    </source>
</evidence>
<dbReference type="InterPro" id="IPR011011">
    <property type="entry name" value="Znf_FYVE_PHD"/>
</dbReference>
<proteinExistence type="predicted"/>
<dbReference type="InterPro" id="IPR013136">
    <property type="entry name" value="WSTF_Acf1_Cbp146"/>
</dbReference>
<evidence type="ECO:0000256" key="5">
    <source>
        <dbReference type="ARBA" id="ARBA00023163"/>
    </source>
</evidence>
<dbReference type="InterPro" id="IPR059153">
    <property type="entry name" value="NSD_PHD-1st"/>
</dbReference>
<feature type="coiled-coil region" evidence="9">
    <location>
        <begin position="826"/>
        <end position="854"/>
    </location>
</feature>
<evidence type="ECO:0000256" key="4">
    <source>
        <dbReference type="ARBA" id="ARBA00022833"/>
    </source>
</evidence>
<organism evidence="15 16">
    <name type="scientific">Symbiochloris irregularis</name>
    <dbReference type="NCBI Taxonomy" id="706552"/>
    <lineage>
        <taxon>Eukaryota</taxon>
        <taxon>Viridiplantae</taxon>
        <taxon>Chlorophyta</taxon>
        <taxon>core chlorophytes</taxon>
        <taxon>Trebouxiophyceae</taxon>
        <taxon>Trebouxiales</taxon>
        <taxon>Trebouxiaceae</taxon>
        <taxon>Symbiochloris</taxon>
    </lineage>
</organism>
<dbReference type="PROSITE" id="PS51136">
    <property type="entry name" value="WAC"/>
    <property type="match status" value="1"/>
</dbReference>
<comment type="subcellular location">
    <subcellularLocation>
        <location evidence="1 8">Nucleus</location>
    </subcellularLocation>
</comment>
<dbReference type="SUPFAM" id="SSF57903">
    <property type="entry name" value="FYVE/PHD zinc finger"/>
    <property type="match status" value="2"/>
</dbReference>
<feature type="region of interest" description="Disordered" evidence="10">
    <location>
        <begin position="1174"/>
        <end position="1202"/>
    </location>
</feature>
<dbReference type="PROSITE" id="PS50827">
    <property type="entry name" value="DDT"/>
    <property type="match status" value="1"/>
</dbReference>
<feature type="region of interest" description="Disordered" evidence="10">
    <location>
        <begin position="1302"/>
        <end position="1359"/>
    </location>
</feature>
<dbReference type="PANTHER" id="PTHR15546:SF2">
    <property type="entry name" value="DDT DOMAIN-CONTAINING PROTEIN DDB_G0282237"/>
    <property type="match status" value="1"/>
</dbReference>
<evidence type="ECO:0000256" key="6">
    <source>
        <dbReference type="ARBA" id="ARBA00023242"/>
    </source>
</evidence>
<dbReference type="InterPro" id="IPR007759">
    <property type="entry name" value="Asxl_HARE-HTH"/>
</dbReference>
<evidence type="ECO:0000313" key="16">
    <source>
        <dbReference type="Proteomes" id="UP001465755"/>
    </source>
</evidence>
<keyword evidence="6 8" id="KW-0539">Nucleus</keyword>
<dbReference type="SMART" id="SM00249">
    <property type="entry name" value="PHD"/>
    <property type="match status" value="2"/>
</dbReference>
<dbReference type="Pfam" id="PF23011">
    <property type="entry name" value="PHD-1st_NSD"/>
    <property type="match status" value="1"/>
</dbReference>
<dbReference type="GO" id="GO:0006355">
    <property type="term" value="P:regulation of DNA-templated transcription"/>
    <property type="evidence" value="ECO:0007669"/>
    <property type="project" value="InterPro"/>
</dbReference>
<dbReference type="Proteomes" id="UP001465755">
    <property type="component" value="Unassembled WGS sequence"/>
</dbReference>
<dbReference type="InterPro" id="IPR013083">
    <property type="entry name" value="Znf_RING/FYVE/PHD"/>
</dbReference>
<evidence type="ECO:0000313" key="15">
    <source>
        <dbReference type="EMBL" id="KAK9804008.1"/>
    </source>
</evidence>
<dbReference type="Gene3D" id="3.30.40.10">
    <property type="entry name" value="Zinc/RING finger domain, C3HC4 (zinc finger)"/>
    <property type="match status" value="2"/>
</dbReference>
<dbReference type="InterPro" id="IPR053271">
    <property type="entry name" value="DDT_domain"/>
</dbReference>
<dbReference type="InterPro" id="IPR001965">
    <property type="entry name" value="Znf_PHD"/>
</dbReference>
<dbReference type="PROSITE" id="PS51913">
    <property type="entry name" value="HTH_HARE"/>
    <property type="match status" value="1"/>
</dbReference>
<evidence type="ECO:0000256" key="10">
    <source>
        <dbReference type="SAM" id="MobiDB-lite"/>
    </source>
</evidence>
<dbReference type="PROSITE" id="PS50016">
    <property type="entry name" value="ZF_PHD_2"/>
    <property type="match status" value="1"/>
</dbReference>
<keyword evidence="9" id="KW-0175">Coiled coil</keyword>
<evidence type="ECO:0000256" key="1">
    <source>
        <dbReference type="ARBA" id="ARBA00004123"/>
    </source>
</evidence>
<feature type="compositionally biased region" description="Low complexity" evidence="10">
    <location>
        <begin position="573"/>
        <end position="582"/>
    </location>
</feature>
<dbReference type="InterPro" id="IPR028941">
    <property type="entry name" value="WHIM2_dom"/>
</dbReference>
<name>A0AAW1P7Q3_9CHLO</name>
<sequence length="1518" mass="164574">MPLLKKAVYTPDLAPPQLTPDHEVLVVRFTGELCTAYEDYIKKLLSYRQRAWASSTGRSGLSYEEALTSEHIARGVPDQMSEAFEGSIAKMAQHSTLRAEELCKFMTRHLQLHFVVGEELAASSSGDMHSPCRVKTATQISGPTDHTENGAVSEDPEAADPGVWEYEVEWLAGGVAAGATSVLKPEQMERQWNVPSLKLVKRWLRDSAYCEEVQGVKGIPCIWHIVPEIVDRYHLPPDVPEHITDKVDRAARRRVQRARKGAAAAAAAGRDAAASERALKAEAAAIAAAAFADATDVPEEQVAAPSPVEDLDASAARMQPGSIKAALFEALRDAGSEGLDVVQLVEAVQERGVKTWESSRIAKSSVASICSHDSAFMRFKGQGRFALKALVQLDLVGSGPTSQSAPKPVVQAPEKPQGITRNNFKCPKCHRVTHPEMSPLVLCDSCTRSFHMACLGLEWAQLPEGDWECPKCGDKKDAAVRRLLDFELRKVDTFDKGAGLGESKLSSKRNSLVIGADGAPPIDDKAARLRAQILAKRAALHQDDLDLIEEERRALQHAMQRAAELNAAANRLEAIKPKSSGPPKTPAPPPRETPEGAESSAPATEVQEQEASPSEPLRQAATEAQDRVNRLRQIIQGPPKLPAVLKGEEARSSLQDAVAVVEFLATFAQHCGAAKPLSLAELQHAAVWPLDAPALAQLYLALLQSLVQDLVKIGGPGRSRAKRWWRLVDEASWPEVLRRYLLASRTYWPLPGPEEEAVPYALMDDHAIAVAASQALADTPFHKLPWAFHLRLLAALCNDLLEGSVVKAEITARVDAISALHAGHRAQLAEERKARQEEGRLKKEEERLKKEEIMASEDMPAFELPADLQEFQGDPNSRKALQTWTRKRNEALKHLEKQKGAWEKNREKVAQEKLKTEEEEKARTQEGTEGVEGTQKEEEGKAREAALEESLATCVVRTQPLGFDRHFRRYWWFQAGEPAALIVEEADGKSVGMLTKQDDLEALMGRLSRAGERERNLLAALNKHHDSLKAELGSHSVVLDPAQIPRESEASRGPKDKDKPLKPLEALEAANLRTDVKHACSLLENMVAELASAGVMSGGDETVKGPKEWRRHLRGLESLPQLQEALTQLEAQISILYDGLPAGGDDETLDGDAPPTPRVSARRQQKQLQQQQMMQGIKVGQDSSPGMDDGADGASVEGDQPLDPSQDLVAYIVAAEELDNSDEERRRGNSRTALWRSARERAVWRRDMARGVEAGLTCVLSYCAGLLVDRSQQLILRISRATEAAQMAADYAVAAPTPPPAAAPVTVDGRRASRSLSKRVSLTDGPEGGNALKRARKSGGILQDASQGKGGKAGGRLKGRASGAALDAALEELAAGEPMDVESAPSPERSDRWEAQCSTCGHEGDLLCCEAPQCTRAMHMHCAGLDDVPQGDWFCPQHARMAKARKASAKARGPSMNAASTTPTPPPPNFNDGAPLTKGPRKKSSNGGRKPPAASGAAASAASAEPSGSHSHTNGWVI</sequence>
<feature type="domain" description="DDT" evidence="12">
    <location>
        <begin position="651"/>
        <end position="712"/>
    </location>
</feature>
<evidence type="ECO:0000256" key="7">
    <source>
        <dbReference type="PROSITE-ProRule" id="PRU00146"/>
    </source>
</evidence>
<evidence type="ECO:0000259" key="12">
    <source>
        <dbReference type="PROSITE" id="PS50827"/>
    </source>
</evidence>
<evidence type="ECO:0000259" key="11">
    <source>
        <dbReference type="PROSITE" id="PS50016"/>
    </source>
</evidence>
<dbReference type="GO" id="GO:0008270">
    <property type="term" value="F:zinc ion binding"/>
    <property type="evidence" value="ECO:0007669"/>
    <property type="project" value="UniProtKB-KW"/>
</dbReference>
<evidence type="ECO:0000256" key="2">
    <source>
        <dbReference type="ARBA" id="ARBA00022723"/>
    </source>
</evidence>